<dbReference type="EMBL" id="CVRI01000067">
    <property type="protein sequence ID" value="CRL06445.1"/>
    <property type="molecule type" value="Genomic_DNA"/>
</dbReference>
<sequence length="152" mass="17583">MRAPDVHDGKKSHEGGRNLPEPSEAKKIVYTIKTFTIFVASIGYRYQYPFSIVTSFNAHFQPALHSRYGTRVTRKQKPFLQHILPIYLWELINHAIFTTKLYKWIEIRKLLTNIGHQIKGQFLIRLLYSTFPTILHSITSPSDISVGITIRG</sequence>
<reference evidence="2 3" key="1">
    <citation type="submission" date="2015-04" db="EMBL/GenBank/DDBJ databases">
        <authorList>
            <person name="Syromyatnikov M.Y."/>
            <person name="Popov V.N."/>
        </authorList>
    </citation>
    <scope>NUCLEOTIDE SEQUENCE [LARGE SCALE GENOMIC DNA]</scope>
</reference>
<evidence type="ECO:0000313" key="2">
    <source>
        <dbReference type="EMBL" id="CRL06445.1"/>
    </source>
</evidence>
<accession>A0A1J1J1Y0</accession>
<protein>
    <submittedName>
        <fullName evidence="2">CLUMA_CG019671, isoform A</fullName>
    </submittedName>
</protein>
<proteinExistence type="predicted"/>
<name>A0A1J1J1Y0_9DIPT</name>
<evidence type="ECO:0000313" key="3">
    <source>
        <dbReference type="Proteomes" id="UP000183832"/>
    </source>
</evidence>
<gene>
    <name evidence="2" type="ORF">CLUMA_CG019671</name>
</gene>
<organism evidence="2 3">
    <name type="scientific">Clunio marinus</name>
    <dbReference type="NCBI Taxonomy" id="568069"/>
    <lineage>
        <taxon>Eukaryota</taxon>
        <taxon>Metazoa</taxon>
        <taxon>Ecdysozoa</taxon>
        <taxon>Arthropoda</taxon>
        <taxon>Hexapoda</taxon>
        <taxon>Insecta</taxon>
        <taxon>Pterygota</taxon>
        <taxon>Neoptera</taxon>
        <taxon>Endopterygota</taxon>
        <taxon>Diptera</taxon>
        <taxon>Nematocera</taxon>
        <taxon>Chironomoidea</taxon>
        <taxon>Chironomidae</taxon>
        <taxon>Clunio</taxon>
    </lineage>
</organism>
<dbReference type="Proteomes" id="UP000183832">
    <property type="component" value="Unassembled WGS sequence"/>
</dbReference>
<dbReference type="AlphaFoldDB" id="A0A1J1J1Y0"/>
<evidence type="ECO:0000256" key="1">
    <source>
        <dbReference type="SAM" id="MobiDB-lite"/>
    </source>
</evidence>
<feature type="region of interest" description="Disordered" evidence="1">
    <location>
        <begin position="1"/>
        <end position="20"/>
    </location>
</feature>
<keyword evidence="3" id="KW-1185">Reference proteome</keyword>
<feature type="compositionally biased region" description="Basic and acidic residues" evidence="1">
    <location>
        <begin position="1"/>
        <end position="16"/>
    </location>
</feature>